<dbReference type="AlphaFoldDB" id="A0A556AJ71"/>
<evidence type="ECO:0000256" key="2">
    <source>
        <dbReference type="ARBA" id="ARBA00016549"/>
    </source>
</evidence>
<evidence type="ECO:0000256" key="4">
    <source>
        <dbReference type="ARBA" id="ARBA00030169"/>
    </source>
</evidence>
<evidence type="ECO:0000256" key="5">
    <source>
        <dbReference type="PIRSR" id="PIRSR605493-1"/>
    </source>
</evidence>
<evidence type="ECO:0000313" key="6">
    <source>
        <dbReference type="EMBL" id="TSH92954.1"/>
    </source>
</evidence>
<feature type="binding site" evidence="5">
    <location>
        <position position="120"/>
    </location>
    <ligand>
        <name>substrate</name>
    </ligand>
</feature>
<dbReference type="SUPFAM" id="SSF89562">
    <property type="entry name" value="RraA-like"/>
    <property type="match status" value="1"/>
</dbReference>
<dbReference type="CDD" id="cd16841">
    <property type="entry name" value="RraA_family"/>
    <property type="match status" value="1"/>
</dbReference>
<evidence type="ECO:0000256" key="1">
    <source>
        <dbReference type="ARBA" id="ARBA00001968"/>
    </source>
</evidence>
<gene>
    <name evidence="6" type="ORF">FOZ76_16335</name>
</gene>
<keyword evidence="5" id="KW-0460">Magnesium</keyword>
<feature type="binding site" evidence="5">
    <location>
        <position position="121"/>
    </location>
    <ligand>
        <name>Mg(2+)</name>
        <dbReference type="ChEBI" id="CHEBI:18420"/>
    </ligand>
</feature>
<dbReference type="InterPro" id="IPR005493">
    <property type="entry name" value="RraA/RraA-like"/>
</dbReference>
<comment type="cofactor">
    <cofactor evidence="1">
        <name>a divalent metal cation</name>
        <dbReference type="ChEBI" id="CHEBI:60240"/>
    </cofactor>
</comment>
<accession>A0A556AJ71</accession>
<organism evidence="6 7">
    <name type="scientific">Verticiella sediminum</name>
    <dbReference type="NCBI Taxonomy" id="1247510"/>
    <lineage>
        <taxon>Bacteria</taxon>
        <taxon>Pseudomonadati</taxon>
        <taxon>Pseudomonadota</taxon>
        <taxon>Betaproteobacteria</taxon>
        <taxon>Burkholderiales</taxon>
        <taxon>Alcaligenaceae</taxon>
        <taxon>Verticiella</taxon>
    </lineage>
</organism>
<dbReference type="Gene3D" id="3.50.30.40">
    <property type="entry name" value="Ribonuclease E inhibitor RraA/RraA-like"/>
    <property type="match status" value="1"/>
</dbReference>
<comment type="cofactor">
    <cofactor evidence="5">
        <name>Mg(2+)</name>
        <dbReference type="ChEBI" id="CHEBI:18420"/>
    </cofactor>
</comment>
<evidence type="ECO:0000256" key="3">
    <source>
        <dbReference type="ARBA" id="ARBA00029596"/>
    </source>
</evidence>
<dbReference type="InterPro" id="IPR036704">
    <property type="entry name" value="RraA/RraA-like_sf"/>
</dbReference>
<dbReference type="EMBL" id="VLTJ01000029">
    <property type="protein sequence ID" value="TSH92954.1"/>
    <property type="molecule type" value="Genomic_DNA"/>
</dbReference>
<dbReference type="PANTHER" id="PTHR33254:SF4">
    <property type="entry name" value="4-HYDROXY-4-METHYL-2-OXOGLUTARATE ALDOLASE 3-RELATED"/>
    <property type="match status" value="1"/>
</dbReference>
<comment type="caution">
    <text evidence="6">The sequence shown here is derived from an EMBL/GenBank/DDBJ whole genome shotgun (WGS) entry which is preliminary data.</text>
</comment>
<protein>
    <recommendedName>
        <fullName evidence="2">Putative 4-hydroxy-4-methyl-2-oxoglutarate aldolase</fullName>
    </recommendedName>
    <alternativeName>
        <fullName evidence="3">Regulator of ribonuclease activity homolog</fullName>
    </alternativeName>
    <alternativeName>
        <fullName evidence="4">RraA-like protein</fullName>
    </alternativeName>
</protein>
<proteinExistence type="predicted"/>
<dbReference type="Proteomes" id="UP000318405">
    <property type="component" value="Unassembled WGS sequence"/>
</dbReference>
<dbReference type="GO" id="GO:0046872">
    <property type="term" value="F:metal ion binding"/>
    <property type="evidence" value="ECO:0007669"/>
    <property type="project" value="UniProtKB-KW"/>
</dbReference>
<dbReference type="RefSeq" id="WP_143949320.1">
    <property type="nucleotide sequence ID" value="NZ_BAABMB010000001.1"/>
</dbReference>
<keyword evidence="7" id="KW-1185">Reference proteome</keyword>
<evidence type="ECO:0000313" key="7">
    <source>
        <dbReference type="Proteomes" id="UP000318405"/>
    </source>
</evidence>
<dbReference type="PANTHER" id="PTHR33254">
    <property type="entry name" value="4-HYDROXY-4-METHYL-2-OXOGLUTARATE ALDOLASE 3-RELATED"/>
    <property type="match status" value="1"/>
</dbReference>
<feature type="binding site" evidence="5">
    <location>
        <begin position="98"/>
        <end position="101"/>
    </location>
    <ligand>
        <name>substrate</name>
    </ligand>
</feature>
<dbReference type="OrthoDB" id="9805307at2"/>
<sequence length="231" mass="25065">MHDDTLSPDLLERYRRIPVAVLSDVMAKAGCPDQLLSHELRSFDGSGSFAGPAFCVRGQSTGGNEHPPDIRFEMYRRIHRGAVMVVATGGYRTTAILGENMTVALKQRGCQAIVLDGPYRDRSSIAALGVPVRARFVTPTASGGRYAIVACDEAVQMPGQSQPAVTVHPGDLVVGDEEGVIVIPRRGVHSIAEDAERVIAAEERTRERMQAGEDAEQAYKANDRFGHVRKI</sequence>
<keyword evidence="5" id="KW-0479">Metal-binding</keyword>
<dbReference type="Pfam" id="PF03737">
    <property type="entry name" value="RraA-like"/>
    <property type="match status" value="1"/>
</dbReference>
<name>A0A556AJ71_9BURK</name>
<reference evidence="6 7" key="1">
    <citation type="submission" date="2019-07" db="EMBL/GenBank/DDBJ databases">
        <title>Qingshengfaniella alkalisoli gen. nov., sp. nov., isolated from saline soil.</title>
        <authorList>
            <person name="Xu L."/>
            <person name="Huang X.-X."/>
            <person name="Sun J.-Q."/>
        </authorList>
    </citation>
    <scope>NUCLEOTIDE SEQUENCE [LARGE SCALE GENOMIC DNA]</scope>
    <source>
        <strain evidence="6 7">DSM 27279</strain>
    </source>
</reference>